<sequence>MVPNKKKIEIVEKYLPQLATSFKCYTWKDVSSKKLENAIKKFARGLKTETVLGFYDTSIMGNGTSGYIFTDEKVYYHQALEKPGMFWYEDIESVELLDFEEKDCNNELLVFFHDGMSITINETLVNKTPLCSLLQEMAECVAESPKNEEQDLDVSDEELSSFEIANIFRERISSKRLAKNLTATTAKRAKATSKLALKKTIGKGVGLNPIGKLGMTLGSAAVSATVGAATGKIHEAFIGENINEMIKILQSEFKKLAKAYRLNIKEAEKAVDKLMEELDGESLEYVYKSDDKEEYARDVLIPIIEDVVSRRNQVLEEGDD</sequence>
<evidence type="ECO:0000313" key="2">
    <source>
        <dbReference type="EMBL" id="UXC62570.1"/>
    </source>
</evidence>
<protein>
    <submittedName>
        <fullName evidence="2">Uncharacterized protein</fullName>
    </submittedName>
</protein>
<dbReference type="Proteomes" id="UP001058429">
    <property type="component" value="Chromosome"/>
</dbReference>
<reference evidence="2" key="1">
    <citation type="submission" date="2022-09" db="EMBL/GenBank/DDBJ databases">
        <title>Complete genome of Ligilactobacillus agilis AM_LB6, isolated from chicken feces.</title>
        <authorList>
            <person name="den Bakker H.C."/>
            <person name="Mann A."/>
        </authorList>
    </citation>
    <scope>NUCLEOTIDE SEQUENCE</scope>
    <source>
        <strain evidence="2">AM_LB6</strain>
    </source>
</reference>
<feature type="coiled-coil region" evidence="1">
    <location>
        <begin position="257"/>
        <end position="284"/>
    </location>
</feature>
<name>A0A9Q9MZK0_9LACO</name>
<dbReference type="AlphaFoldDB" id="A0A9Q9MZK0"/>
<evidence type="ECO:0000313" key="3">
    <source>
        <dbReference type="Proteomes" id="UP001058429"/>
    </source>
</evidence>
<dbReference type="EMBL" id="CP104396">
    <property type="protein sequence ID" value="UXC62570.1"/>
    <property type="molecule type" value="Genomic_DNA"/>
</dbReference>
<dbReference type="GeneID" id="75137291"/>
<keyword evidence="1" id="KW-0175">Coiled coil</keyword>
<proteinExistence type="predicted"/>
<gene>
    <name evidence="2" type="ORF">N4562_05510</name>
</gene>
<evidence type="ECO:0000256" key="1">
    <source>
        <dbReference type="SAM" id="Coils"/>
    </source>
</evidence>
<organism evidence="2 3">
    <name type="scientific">Ligilactobacillus agilis</name>
    <dbReference type="NCBI Taxonomy" id="1601"/>
    <lineage>
        <taxon>Bacteria</taxon>
        <taxon>Bacillati</taxon>
        <taxon>Bacillota</taxon>
        <taxon>Bacilli</taxon>
        <taxon>Lactobacillales</taxon>
        <taxon>Lactobacillaceae</taxon>
        <taxon>Ligilactobacillus</taxon>
    </lineage>
</organism>
<dbReference type="RefSeq" id="WP_260902779.1">
    <property type="nucleotide sequence ID" value="NZ_CP104396.1"/>
</dbReference>
<accession>A0A9Q9MZK0</accession>